<keyword evidence="5 6" id="KW-0472">Membrane</keyword>
<dbReference type="OrthoDB" id="5761230at2"/>
<sequence>MEPTNFPVNFFIRRLLIAVGIGVAVFILLFLLGHLAHLLLLVFAGILVGVFLRGVANWLSNHVPLSVGWSLTLVIFLVFYLAIMGSLLLGPTIANNFSELNQIIPQALARLQTFLKGHDIIEQLLENFLQQDKATLLAQNMFSRIAGVFSSLMGLVVGLLIIFANGFYFSVEPQVYINGVLHLFPKHRRKRASLVLSELGHVLRWWLVGRIASMTVIGILTWGGLLLLDIPSAAALAFLAAVLSFVPNIGPLLSVVPAALVGWLQGPMSVLYVILLYTIIQTLESYVITPLIQRQVIMLPPALILTAQLAMGMAFGILGVLLATPFAVVILVLIQMLYIEDILEESVNLP</sequence>
<feature type="transmembrane region" description="Helical" evidence="6">
    <location>
        <begin position="145"/>
        <end position="169"/>
    </location>
</feature>
<dbReference type="STRING" id="105559.Nwat_2619"/>
<dbReference type="PANTHER" id="PTHR21716:SF62">
    <property type="entry name" value="TRANSPORT PROTEIN YDBI-RELATED"/>
    <property type="match status" value="1"/>
</dbReference>
<evidence type="ECO:0000313" key="7">
    <source>
        <dbReference type="EMBL" id="ADJ29396.1"/>
    </source>
</evidence>
<organism evidence="7 8">
    <name type="scientific">Nitrosococcus watsoni (strain C-113)</name>
    <dbReference type="NCBI Taxonomy" id="105559"/>
    <lineage>
        <taxon>Bacteria</taxon>
        <taxon>Pseudomonadati</taxon>
        <taxon>Pseudomonadota</taxon>
        <taxon>Gammaproteobacteria</taxon>
        <taxon>Chromatiales</taxon>
        <taxon>Chromatiaceae</taxon>
        <taxon>Nitrosococcus</taxon>
    </lineage>
</organism>
<name>D8KA38_NITWC</name>
<dbReference type="HOGENOM" id="CLU_031275_1_0_6"/>
<dbReference type="eggNOG" id="COG0628">
    <property type="taxonomic scope" value="Bacteria"/>
</dbReference>
<dbReference type="Proteomes" id="UP000000393">
    <property type="component" value="Chromosome"/>
</dbReference>
<keyword evidence="8" id="KW-1185">Reference proteome</keyword>
<dbReference type="RefSeq" id="WP_013221464.1">
    <property type="nucleotide sequence ID" value="NC_014315.1"/>
</dbReference>
<feature type="transmembrane region" description="Helical" evidence="6">
    <location>
        <begin position="12"/>
        <end position="31"/>
    </location>
</feature>
<keyword evidence="4 6" id="KW-1133">Transmembrane helix</keyword>
<dbReference type="PANTHER" id="PTHR21716">
    <property type="entry name" value="TRANSMEMBRANE PROTEIN"/>
    <property type="match status" value="1"/>
</dbReference>
<dbReference type="GO" id="GO:0055085">
    <property type="term" value="P:transmembrane transport"/>
    <property type="evidence" value="ECO:0007669"/>
    <property type="project" value="TreeGrafter"/>
</dbReference>
<evidence type="ECO:0000256" key="5">
    <source>
        <dbReference type="ARBA" id="ARBA00023136"/>
    </source>
</evidence>
<evidence type="ECO:0008006" key="9">
    <source>
        <dbReference type="Google" id="ProtNLM"/>
    </source>
</evidence>
<dbReference type="InterPro" id="IPR002549">
    <property type="entry name" value="AI-2E-like"/>
</dbReference>
<accession>D8KA38</accession>
<feature type="transmembrane region" description="Helical" evidence="6">
    <location>
        <begin position="68"/>
        <end position="89"/>
    </location>
</feature>
<feature type="transmembrane region" description="Helical" evidence="6">
    <location>
        <begin position="313"/>
        <end position="339"/>
    </location>
</feature>
<evidence type="ECO:0000256" key="6">
    <source>
        <dbReference type="SAM" id="Phobius"/>
    </source>
</evidence>
<comment type="subcellular location">
    <subcellularLocation>
        <location evidence="1">Membrane</location>
        <topology evidence="1">Multi-pass membrane protein</topology>
    </subcellularLocation>
</comment>
<evidence type="ECO:0000313" key="8">
    <source>
        <dbReference type="Proteomes" id="UP000000393"/>
    </source>
</evidence>
<dbReference type="Pfam" id="PF01594">
    <property type="entry name" value="AI-2E_transport"/>
    <property type="match status" value="1"/>
</dbReference>
<feature type="transmembrane region" description="Helical" evidence="6">
    <location>
        <begin position="38"/>
        <end position="56"/>
    </location>
</feature>
<dbReference type="GO" id="GO:0016020">
    <property type="term" value="C:membrane"/>
    <property type="evidence" value="ECO:0007669"/>
    <property type="project" value="UniProtKB-SubCell"/>
</dbReference>
<gene>
    <name evidence="7" type="ordered locus">Nwat_2619</name>
</gene>
<feature type="transmembrane region" description="Helical" evidence="6">
    <location>
        <begin position="270"/>
        <end position="292"/>
    </location>
</feature>
<evidence type="ECO:0000256" key="3">
    <source>
        <dbReference type="ARBA" id="ARBA00022692"/>
    </source>
</evidence>
<proteinExistence type="inferred from homology"/>
<evidence type="ECO:0000256" key="4">
    <source>
        <dbReference type="ARBA" id="ARBA00022989"/>
    </source>
</evidence>
<protein>
    <recommendedName>
        <fullName evidence="9">Permease</fullName>
    </recommendedName>
</protein>
<evidence type="ECO:0000256" key="2">
    <source>
        <dbReference type="ARBA" id="ARBA00009773"/>
    </source>
</evidence>
<feature type="transmembrane region" description="Helical" evidence="6">
    <location>
        <begin position="235"/>
        <end position="264"/>
    </location>
</feature>
<dbReference type="AlphaFoldDB" id="D8KA38"/>
<dbReference type="EMBL" id="CP002086">
    <property type="protein sequence ID" value="ADJ29396.1"/>
    <property type="molecule type" value="Genomic_DNA"/>
</dbReference>
<evidence type="ECO:0000256" key="1">
    <source>
        <dbReference type="ARBA" id="ARBA00004141"/>
    </source>
</evidence>
<dbReference type="KEGG" id="nwa:Nwat_2619"/>
<keyword evidence="3 6" id="KW-0812">Transmembrane</keyword>
<reference evidence="7 8" key="1">
    <citation type="submission" date="2010-06" db="EMBL/GenBank/DDBJ databases">
        <title>Complete sequence of chromosome of Nitrosococcus watsoni C-113.</title>
        <authorList>
            <consortium name="US DOE Joint Genome Institute"/>
            <person name="Lucas S."/>
            <person name="Copeland A."/>
            <person name="Lapidus A."/>
            <person name="Cheng J.-F."/>
            <person name="Bruce D."/>
            <person name="Goodwin L."/>
            <person name="Pitluck S."/>
            <person name="Malfatti S.A."/>
            <person name="Chain P.S.G."/>
            <person name="Land M."/>
            <person name="Hauser L."/>
            <person name="Kyrpides N."/>
            <person name="Ivanova N."/>
            <person name="Cambell M.A."/>
            <person name="Heidelberg J.F."/>
            <person name="Klotz M.G."/>
            <person name="Woyke T."/>
        </authorList>
    </citation>
    <scope>NUCLEOTIDE SEQUENCE [LARGE SCALE GENOMIC DNA]</scope>
    <source>
        <strain evidence="7 8">C-113</strain>
    </source>
</reference>
<comment type="similarity">
    <text evidence="2">Belongs to the autoinducer-2 exporter (AI-2E) (TC 2.A.86) family.</text>
</comment>
<feature type="transmembrane region" description="Helical" evidence="6">
    <location>
        <begin position="205"/>
        <end position="228"/>
    </location>
</feature>